<dbReference type="Proteomes" id="UP000315295">
    <property type="component" value="Unassembled WGS sequence"/>
</dbReference>
<evidence type="ECO:0000313" key="2">
    <source>
        <dbReference type="EMBL" id="TQD86019.1"/>
    </source>
</evidence>
<dbReference type="PANTHER" id="PTHR38357">
    <property type="entry name" value="EXPRESSED PROTEIN"/>
    <property type="match status" value="1"/>
</dbReference>
<protein>
    <submittedName>
        <fullName evidence="2">Uncharacterized protein</fullName>
    </submittedName>
</protein>
<dbReference type="EMBL" id="VIEB01000579">
    <property type="protein sequence ID" value="TQD86019.1"/>
    <property type="molecule type" value="Genomic_DNA"/>
</dbReference>
<feature type="compositionally biased region" description="Polar residues" evidence="1">
    <location>
        <begin position="51"/>
        <end position="68"/>
    </location>
</feature>
<sequence length="78" mass="9218">MGTFLLAYLKWVSKNLCARYFEDWAKLADQVFDDAVYQDRIEWELAENVLNGNQRKPNPTSDVVSSTELWRLRTHQEP</sequence>
<evidence type="ECO:0000256" key="1">
    <source>
        <dbReference type="SAM" id="MobiDB-lite"/>
    </source>
</evidence>
<comment type="caution">
    <text evidence="2">The sequence shown here is derived from an EMBL/GenBank/DDBJ whole genome shotgun (WGS) entry which is preliminary data.</text>
</comment>
<name>A0A540LI50_MALBA</name>
<reference evidence="2 3" key="1">
    <citation type="journal article" date="2019" name="G3 (Bethesda)">
        <title>Sequencing of a Wild Apple (Malus baccata) Genome Unravels the Differences Between Cultivated and Wild Apple Species Regarding Disease Resistance and Cold Tolerance.</title>
        <authorList>
            <person name="Chen X."/>
        </authorList>
    </citation>
    <scope>NUCLEOTIDE SEQUENCE [LARGE SCALE GENOMIC DNA]</scope>
    <source>
        <strain evidence="3">cv. Shandingzi</strain>
        <tissue evidence="2">Leaves</tissue>
    </source>
</reference>
<dbReference type="PANTHER" id="PTHR38357:SF1">
    <property type="entry name" value="EXPRESSED PROTEIN"/>
    <property type="match status" value="1"/>
</dbReference>
<keyword evidence="3" id="KW-1185">Reference proteome</keyword>
<gene>
    <name evidence="2" type="ORF">C1H46_028405</name>
</gene>
<dbReference type="AlphaFoldDB" id="A0A540LI50"/>
<accession>A0A540LI50</accession>
<organism evidence="2 3">
    <name type="scientific">Malus baccata</name>
    <name type="common">Siberian crab apple</name>
    <name type="synonym">Pyrus baccata</name>
    <dbReference type="NCBI Taxonomy" id="106549"/>
    <lineage>
        <taxon>Eukaryota</taxon>
        <taxon>Viridiplantae</taxon>
        <taxon>Streptophyta</taxon>
        <taxon>Embryophyta</taxon>
        <taxon>Tracheophyta</taxon>
        <taxon>Spermatophyta</taxon>
        <taxon>Magnoliopsida</taxon>
        <taxon>eudicotyledons</taxon>
        <taxon>Gunneridae</taxon>
        <taxon>Pentapetalae</taxon>
        <taxon>rosids</taxon>
        <taxon>fabids</taxon>
        <taxon>Rosales</taxon>
        <taxon>Rosaceae</taxon>
        <taxon>Amygdaloideae</taxon>
        <taxon>Maleae</taxon>
        <taxon>Malus</taxon>
    </lineage>
</organism>
<proteinExistence type="predicted"/>
<dbReference type="STRING" id="106549.A0A540LI50"/>
<feature type="region of interest" description="Disordered" evidence="1">
    <location>
        <begin position="51"/>
        <end position="78"/>
    </location>
</feature>
<evidence type="ECO:0000313" key="3">
    <source>
        <dbReference type="Proteomes" id="UP000315295"/>
    </source>
</evidence>
<dbReference type="GO" id="GO:0009536">
    <property type="term" value="C:plastid"/>
    <property type="evidence" value="ECO:0007669"/>
    <property type="project" value="TreeGrafter"/>
</dbReference>